<keyword evidence="1" id="KW-0732">Signal</keyword>
<dbReference type="Proteomes" id="UP001286456">
    <property type="component" value="Unassembled WGS sequence"/>
</dbReference>
<dbReference type="EMBL" id="JAUEPO010000005">
    <property type="protein sequence ID" value="KAK3320707.1"/>
    <property type="molecule type" value="Genomic_DNA"/>
</dbReference>
<accession>A0AAE0I8X4</accession>
<organism evidence="2 3">
    <name type="scientific">Cercophora scortea</name>
    <dbReference type="NCBI Taxonomy" id="314031"/>
    <lineage>
        <taxon>Eukaryota</taxon>
        <taxon>Fungi</taxon>
        <taxon>Dikarya</taxon>
        <taxon>Ascomycota</taxon>
        <taxon>Pezizomycotina</taxon>
        <taxon>Sordariomycetes</taxon>
        <taxon>Sordariomycetidae</taxon>
        <taxon>Sordariales</taxon>
        <taxon>Lasiosphaeriaceae</taxon>
        <taxon>Cercophora</taxon>
    </lineage>
</organism>
<feature type="signal peptide" evidence="1">
    <location>
        <begin position="1"/>
        <end position="30"/>
    </location>
</feature>
<feature type="chain" id="PRO_5042243677" description="Secreted protein" evidence="1">
    <location>
        <begin position="31"/>
        <end position="84"/>
    </location>
</feature>
<keyword evidence="3" id="KW-1185">Reference proteome</keyword>
<evidence type="ECO:0000256" key="1">
    <source>
        <dbReference type="SAM" id="SignalP"/>
    </source>
</evidence>
<evidence type="ECO:0000313" key="3">
    <source>
        <dbReference type="Proteomes" id="UP001286456"/>
    </source>
</evidence>
<sequence length="84" mass="9255">MYKCCANPARAVVTINHTLLLLTLLNYTQCAAICRPLRPIPVNQPTKHPTVMPSNLGCLSPEQVALPSRGRHCQYSRPLSLNST</sequence>
<comment type="caution">
    <text evidence="2">The sequence shown here is derived from an EMBL/GenBank/DDBJ whole genome shotgun (WGS) entry which is preliminary data.</text>
</comment>
<name>A0AAE0I8X4_9PEZI</name>
<evidence type="ECO:0008006" key="4">
    <source>
        <dbReference type="Google" id="ProtNLM"/>
    </source>
</evidence>
<reference evidence="2" key="1">
    <citation type="journal article" date="2023" name="Mol. Phylogenet. Evol.">
        <title>Genome-scale phylogeny and comparative genomics of the fungal order Sordariales.</title>
        <authorList>
            <person name="Hensen N."/>
            <person name="Bonometti L."/>
            <person name="Westerberg I."/>
            <person name="Brannstrom I.O."/>
            <person name="Guillou S."/>
            <person name="Cros-Aarteil S."/>
            <person name="Calhoun S."/>
            <person name="Haridas S."/>
            <person name="Kuo A."/>
            <person name="Mondo S."/>
            <person name="Pangilinan J."/>
            <person name="Riley R."/>
            <person name="LaButti K."/>
            <person name="Andreopoulos B."/>
            <person name="Lipzen A."/>
            <person name="Chen C."/>
            <person name="Yan M."/>
            <person name="Daum C."/>
            <person name="Ng V."/>
            <person name="Clum A."/>
            <person name="Steindorff A."/>
            <person name="Ohm R.A."/>
            <person name="Martin F."/>
            <person name="Silar P."/>
            <person name="Natvig D.O."/>
            <person name="Lalanne C."/>
            <person name="Gautier V."/>
            <person name="Ament-Velasquez S.L."/>
            <person name="Kruys A."/>
            <person name="Hutchinson M.I."/>
            <person name="Powell A.J."/>
            <person name="Barry K."/>
            <person name="Miller A.N."/>
            <person name="Grigoriev I.V."/>
            <person name="Debuchy R."/>
            <person name="Gladieux P."/>
            <person name="Hiltunen Thoren M."/>
            <person name="Johannesson H."/>
        </authorList>
    </citation>
    <scope>NUCLEOTIDE SEQUENCE</scope>
    <source>
        <strain evidence="2">SMH4131-1</strain>
    </source>
</reference>
<evidence type="ECO:0000313" key="2">
    <source>
        <dbReference type="EMBL" id="KAK3320707.1"/>
    </source>
</evidence>
<proteinExistence type="predicted"/>
<gene>
    <name evidence="2" type="ORF">B0T19DRAFT_246057</name>
</gene>
<protein>
    <recommendedName>
        <fullName evidence="4">Secreted protein</fullName>
    </recommendedName>
</protein>
<dbReference type="AlphaFoldDB" id="A0AAE0I8X4"/>
<reference evidence="2" key="2">
    <citation type="submission" date="2023-06" db="EMBL/GenBank/DDBJ databases">
        <authorList>
            <consortium name="Lawrence Berkeley National Laboratory"/>
            <person name="Haridas S."/>
            <person name="Hensen N."/>
            <person name="Bonometti L."/>
            <person name="Westerberg I."/>
            <person name="Brannstrom I.O."/>
            <person name="Guillou S."/>
            <person name="Cros-Aarteil S."/>
            <person name="Calhoun S."/>
            <person name="Kuo A."/>
            <person name="Mondo S."/>
            <person name="Pangilinan J."/>
            <person name="Riley R."/>
            <person name="Labutti K."/>
            <person name="Andreopoulos B."/>
            <person name="Lipzen A."/>
            <person name="Chen C."/>
            <person name="Yanf M."/>
            <person name="Daum C."/>
            <person name="Ng V."/>
            <person name="Clum A."/>
            <person name="Steindorff A."/>
            <person name="Ohm R."/>
            <person name="Martin F."/>
            <person name="Silar P."/>
            <person name="Natvig D."/>
            <person name="Lalanne C."/>
            <person name="Gautier V."/>
            <person name="Ament-Velasquez S.L."/>
            <person name="Kruys A."/>
            <person name="Hutchinson M.I."/>
            <person name="Powell A.J."/>
            <person name="Barry K."/>
            <person name="Miller A.N."/>
            <person name="Grigoriev I.V."/>
            <person name="Debuchy R."/>
            <person name="Gladieux P."/>
            <person name="Thoren M.H."/>
            <person name="Johannesson H."/>
        </authorList>
    </citation>
    <scope>NUCLEOTIDE SEQUENCE</scope>
    <source>
        <strain evidence="2">SMH4131-1</strain>
    </source>
</reference>